<name>A0A2K2CVY9_BRADI</name>
<dbReference type="OrthoDB" id="638129at2759"/>
<dbReference type="Pfam" id="PF07893">
    <property type="entry name" value="DUF1668"/>
    <property type="match status" value="1"/>
</dbReference>
<evidence type="ECO:0000313" key="3">
    <source>
        <dbReference type="Proteomes" id="UP000008810"/>
    </source>
</evidence>
<evidence type="ECO:0000313" key="2">
    <source>
        <dbReference type="EnsemblPlants" id="PNT66192"/>
    </source>
</evidence>
<reference evidence="1" key="2">
    <citation type="submission" date="2017-06" db="EMBL/GenBank/DDBJ databases">
        <title>WGS assembly of Brachypodium distachyon.</title>
        <authorList>
            <consortium name="The International Brachypodium Initiative"/>
            <person name="Lucas S."/>
            <person name="Harmon-Smith M."/>
            <person name="Lail K."/>
            <person name="Tice H."/>
            <person name="Grimwood J."/>
            <person name="Bruce D."/>
            <person name="Barry K."/>
            <person name="Shu S."/>
            <person name="Lindquist E."/>
            <person name="Wang M."/>
            <person name="Pitluck S."/>
            <person name="Vogel J.P."/>
            <person name="Garvin D.F."/>
            <person name="Mockler T.C."/>
            <person name="Schmutz J."/>
            <person name="Rokhsar D."/>
            <person name="Bevan M.W."/>
        </authorList>
    </citation>
    <scope>NUCLEOTIDE SEQUENCE</scope>
    <source>
        <strain evidence="1">Bd21</strain>
    </source>
</reference>
<dbReference type="PANTHER" id="PTHR33085:SF105">
    <property type="entry name" value="DUF1618 DOMAIN-CONTAINING PROTEIN"/>
    <property type="match status" value="1"/>
</dbReference>
<dbReference type="InParanoid" id="A0A2K2CVY9"/>
<evidence type="ECO:0000313" key="1">
    <source>
        <dbReference type="EMBL" id="PNT66192.1"/>
    </source>
</evidence>
<sequence>MTFAALGSNIFIASDNHPGILVFDTETAGLATGPRLPDALLGGINIFVATADMQLYALKYNTKEKQQSFQVMSTAGVKDLHSSNPSRDWSWKSVPSPLTFTKDERITSYAMHPNGHTIFVSVCNKRNLDRTFSFDTRYCEWRCHGEWALPFQGQGYFDSELDAWVGLNEDGYICSCQVASCSSSDALQPDWKMVREKLFLKHPWSPDATFTYMGNTMFCLVECVEHEELDFDDTFGDCDGFMLYITMFGLKYSREGDLQTTIHRSTKSYQVSKHCMSFAPVAFWL</sequence>
<gene>
    <name evidence="1" type="ORF">BRADI_3g08327v3</name>
</gene>
<dbReference type="InterPro" id="IPR012871">
    <property type="entry name" value="DUF1668_ORYSA"/>
</dbReference>
<dbReference type="ExpressionAtlas" id="A0A2K2CVY9">
    <property type="expression patterns" value="baseline"/>
</dbReference>
<dbReference type="Gramene" id="PNT66192">
    <property type="protein sequence ID" value="PNT66192"/>
    <property type="gene ID" value="BRADI_3g08327v3"/>
</dbReference>
<keyword evidence="3" id="KW-1185">Reference proteome</keyword>
<proteinExistence type="predicted"/>
<reference evidence="2" key="3">
    <citation type="submission" date="2018-08" db="UniProtKB">
        <authorList>
            <consortium name="EnsemblPlants"/>
        </authorList>
    </citation>
    <scope>IDENTIFICATION</scope>
    <source>
        <strain evidence="2">cv. Bd21</strain>
    </source>
</reference>
<dbReference type="AlphaFoldDB" id="A0A2K2CVY9"/>
<organism evidence="1">
    <name type="scientific">Brachypodium distachyon</name>
    <name type="common">Purple false brome</name>
    <name type="synonym">Trachynia distachya</name>
    <dbReference type="NCBI Taxonomy" id="15368"/>
    <lineage>
        <taxon>Eukaryota</taxon>
        <taxon>Viridiplantae</taxon>
        <taxon>Streptophyta</taxon>
        <taxon>Embryophyta</taxon>
        <taxon>Tracheophyta</taxon>
        <taxon>Spermatophyta</taxon>
        <taxon>Magnoliopsida</taxon>
        <taxon>Liliopsida</taxon>
        <taxon>Poales</taxon>
        <taxon>Poaceae</taxon>
        <taxon>BOP clade</taxon>
        <taxon>Pooideae</taxon>
        <taxon>Stipodae</taxon>
        <taxon>Brachypodieae</taxon>
        <taxon>Brachypodium</taxon>
    </lineage>
</organism>
<dbReference type="EnsemblPlants" id="PNT66192">
    <property type="protein sequence ID" value="PNT66192"/>
    <property type="gene ID" value="BRADI_3g08327v3"/>
</dbReference>
<dbReference type="PANTHER" id="PTHR33085">
    <property type="entry name" value="OS12G0113100 PROTEIN-RELATED"/>
    <property type="match status" value="1"/>
</dbReference>
<dbReference type="EMBL" id="CM000882">
    <property type="protein sequence ID" value="PNT66192.1"/>
    <property type="molecule type" value="Genomic_DNA"/>
</dbReference>
<dbReference type="Proteomes" id="UP000008810">
    <property type="component" value="Chromosome 3"/>
</dbReference>
<reference evidence="1 2" key="1">
    <citation type="journal article" date="2010" name="Nature">
        <title>Genome sequencing and analysis of the model grass Brachypodium distachyon.</title>
        <authorList>
            <consortium name="International Brachypodium Initiative"/>
        </authorList>
    </citation>
    <scope>NUCLEOTIDE SEQUENCE [LARGE SCALE GENOMIC DNA]</scope>
    <source>
        <strain evidence="1 2">Bd21</strain>
    </source>
</reference>
<protein>
    <recommendedName>
        <fullName evidence="4">DUF1618 domain-containing protein</fullName>
    </recommendedName>
</protein>
<evidence type="ECO:0008006" key="4">
    <source>
        <dbReference type="Google" id="ProtNLM"/>
    </source>
</evidence>
<accession>A0A2K2CVY9</accession>